<evidence type="ECO:0000256" key="4">
    <source>
        <dbReference type="ARBA" id="ARBA00022490"/>
    </source>
</evidence>
<dbReference type="InterPro" id="IPR020825">
    <property type="entry name" value="Phe-tRNA_synthase-like_B3/B4"/>
</dbReference>
<evidence type="ECO:0000256" key="11">
    <source>
        <dbReference type="ARBA" id="ARBA00023146"/>
    </source>
</evidence>
<dbReference type="GO" id="GO:0005524">
    <property type="term" value="F:ATP binding"/>
    <property type="evidence" value="ECO:0007669"/>
    <property type="project" value="UniProtKB-UniRule"/>
</dbReference>
<feature type="domain" description="B5" evidence="14">
    <location>
        <begin position="299"/>
        <end position="379"/>
    </location>
</feature>
<keyword evidence="16" id="KW-1185">Reference proteome</keyword>
<dbReference type="GO" id="GO:0004826">
    <property type="term" value="F:phenylalanine-tRNA ligase activity"/>
    <property type="evidence" value="ECO:0007669"/>
    <property type="project" value="UniProtKB-UniRule"/>
</dbReference>
<feature type="binding site" evidence="12">
    <location>
        <position position="363"/>
    </location>
    <ligand>
        <name>Mg(2+)</name>
        <dbReference type="ChEBI" id="CHEBI:18420"/>
        <note>shared with alpha subunit</note>
    </ligand>
</feature>
<name>A0A2A5QYI8_9EURY</name>
<dbReference type="AlphaFoldDB" id="A0A2A5QYI8"/>
<dbReference type="SMART" id="SM00874">
    <property type="entry name" value="B5"/>
    <property type="match status" value="1"/>
</dbReference>
<dbReference type="GO" id="GO:0009328">
    <property type="term" value="C:phenylalanine-tRNA ligase complex"/>
    <property type="evidence" value="ECO:0007669"/>
    <property type="project" value="TreeGrafter"/>
</dbReference>
<keyword evidence="6 12" id="KW-0479">Metal-binding</keyword>
<comment type="caution">
    <text evidence="15">The sequence shown here is derived from an EMBL/GenBank/DDBJ whole genome shotgun (WGS) entry which is preliminary data.</text>
</comment>
<keyword evidence="10 12" id="KW-0648">Protein biosynthesis</keyword>
<comment type="similarity">
    <text evidence="3 12">Belongs to the phenylalanyl-tRNA synthetase beta subunit family. Type 2 subfamily.</text>
</comment>
<evidence type="ECO:0000256" key="12">
    <source>
        <dbReference type="HAMAP-Rule" id="MF_00284"/>
    </source>
</evidence>
<dbReference type="GO" id="GO:0003723">
    <property type="term" value="F:RNA binding"/>
    <property type="evidence" value="ECO:0007669"/>
    <property type="project" value="InterPro"/>
</dbReference>
<dbReference type="InterPro" id="IPR004531">
    <property type="entry name" value="Phe-tRNA-synth_IIc_bsu_arc_euk"/>
</dbReference>
<protein>
    <recommendedName>
        <fullName evidence="12">Phenylalanine--tRNA ligase beta subunit</fullName>
        <ecNumber evidence="12">6.1.1.20</ecNumber>
    </recommendedName>
    <alternativeName>
        <fullName evidence="12">Phenylalanyl-tRNA synthetase beta subunit</fullName>
        <shortName evidence="12">PheRS</shortName>
    </alternativeName>
</protein>
<feature type="region of interest" description="Disordered" evidence="13">
    <location>
        <begin position="274"/>
        <end position="294"/>
    </location>
</feature>
<dbReference type="SUPFAM" id="SSF55681">
    <property type="entry name" value="Class II aaRS and biotin synthetases"/>
    <property type="match status" value="1"/>
</dbReference>
<dbReference type="EMBL" id="NXNI01000001">
    <property type="protein sequence ID" value="PCR91928.1"/>
    <property type="molecule type" value="Genomic_DNA"/>
</dbReference>
<keyword evidence="9 12" id="KW-0460">Magnesium</keyword>
<accession>A0A2A5QYI8</accession>
<dbReference type="OrthoDB" id="10073at2157"/>
<dbReference type="SMART" id="SM00873">
    <property type="entry name" value="B3_4"/>
    <property type="match status" value="1"/>
</dbReference>
<dbReference type="PROSITE" id="PS51483">
    <property type="entry name" value="B5"/>
    <property type="match status" value="1"/>
</dbReference>
<dbReference type="FunFam" id="3.50.40.10:FF:000003">
    <property type="entry name" value="Phenylalanine--tRNA ligase beta subunit"/>
    <property type="match status" value="1"/>
</dbReference>
<evidence type="ECO:0000256" key="1">
    <source>
        <dbReference type="ARBA" id="ARBA00001946"/>
    </source>
</evidence>
<evidence type="ECO:0000256" key="8">
    <source>
        <dbReference type="ARBA" id="ARBA00022840"/>
    </source>
</evidence>
<dbReference type="Pfam" id="PF17759">
    <property type="entry name" value="tRNA_synthFbeta"/>
    <property type="match status" value="1"/>
</dbReference>
<keyword evidence="8 12" id="KW-0067">ATP-binding</keyword>
<dbReference type="Gene3D" id="3.30.56.10">
    <property type="match status" value="2"/>
</dbReference>
<dbReference type="HAMAP" id="MF_00284">
    <property type="entry name" value="Phe_tRNA_synth_beta2"/>
    <property type="match status" value="1"/>
</dbReference>
<evidence type="ECO:0000259" key="14">
    <source>
        <dbReference type="PROSITE" id="PS51483"/>
    </source>
</evidence>
<feature type="binding site" evidence="12">
    <location>
        <position position="367"/>
    </location>
    <ligand>
        <name>Mg(2+)</name>
        <dbReference type="ChEBI" id="CHEBI:18420"/>
        <note>shared with alpha subunit</note>
    </ligand>
</feature>
<evidence type="ECO:0000256" key="13">
    <source>
        <dbReference type="SAM" id="MobiDB-lite"/>
    </source>
</evidence>
<evidence type="ECO:0000256" key="5">
    <source>
        <dbReference type="ARBA" id="ARBA00022598"/>
    </source>
</evidence>
<dbReference type="InterPro" id="IPR005146">
    <property type="entry name" value="B3/B4_tRNA-bd"/>
</dbReference>
<dbReference type="InterPro" id="IPR005147">
    <property type="entry name" value="tRNA_synthase_B5-dom"/>
</dbReference>
<feature type="binding site" evidence="12">
    <location>
        <position position="357"/>
    </location>
    <ligand>
        <name>Mg(2+)</name>
        <dbReference type="ChEBI" id="CHEBI:18420"/>
        <note>shared with alpha subunit</note>
    </ligand>
</feature>
<reference evidence="15 16" key="1">
    <citation type="submission" date="2017-09" db="EMBL/GenBank/DDBJ databases">
        <title>Genome sequences of Natrinema ejinorence JCM 13890T.</title>
        <authorList>
            <person name="Roh S.W."/>
            <person name="Kim Y.B."/>
            <person name="Kim J.Y."/>
        </authorList>
    </citation>
    <scope>NUCLEOTIDE SEQUENCE [LARGE SCALE GENOMIC DNA]</scope>
    <source>
        <strain evidence="15 16">JCM 13890</strain>
    </source>
</reference>
<comment type="subcellular location">
    <subcellularLocation>
        <location evidence="2 12">Cytoplasm</location>
    </subcellularLocation>
</comment>
<evidence type="ECO:0000313" key="16">
    <source>
        <dbReference type="Proteomes" id="UP000219689"/>
    </source>
</evidence>
<dbReference type="NCBIfam" id="TIGR00471">
    <property type="entry name" value="pheT_arch"/>
    <property type="match status" value="1"/>
</dbReference>
<gene>
    <name evidence="12" type="primary">pheT</name>
    <name evidence="15" type="ORF">CP557_16210</name>
</gene>
<feature type="compositionally biased region" description="Polar residues" evidence="13">
    <location>
        <begin position="276"/>
        <end position="288"/>
    </location>
</feature>
<dbReference type="InterPro" id="IPR045864">
    <property type="entry name" value="aa-tRNA-synth_II/BPL/LPL"/>
</dbReference>
<feature type="binding site" evidence="12">
    <location>
        <position position="366"/>
    </location>
    <ligand>
        <name>Mg(2+)</name>
        <dbReference type="ChEBI" id="CHEBI:18420"/>
        <note>shared with alpha subunit</note>
    </ligand>
</feature>
<organism evidence="15 16">
    <name type="scientific">Natrinema ejinorense</name>
    <dbReference type="NCBI Taxonomy" id="373386"/>
    <lineage>
        <taxon>Archaea</taxon>
        <taxon>Methanobacteriati</taxon>
        <taxon>Methanobacteriota</taxon>
        <taxon>Stenosarchaea group</taxon>
        <taxon>Halobacteria</taxon>
        <taxon>Halobacteriales</taxon>
        <taxon>Natrialbaceae</taxon>
        <taxon>Natrinema</taxon>
    </lineage>
</organism>
<comment type="cofactor">
    <cofactor evidence="1 12">
        <name>Mg(2+)</name>
        <dbReference type="ChEBI" id="CHEBI:18420"/>
    </cofactor>
</comment>
<evidence type="ECO:0000256" key="9">
    <source>
        <dbReference type="ARBA" id="ARBA00022842"/>
    </source>
</evidence>
<dbReference type="PANTHER" id="PTHR10947:SF0">
    <property type="entry name" value="PHENYLALANINE--TRNA LIGASE BETA SUBUNIT"/>
    <property type="match status" value="1"/>
</dbReference>
<dbReference type="EC" id="6.1.1.20" evidence="12"/>
<dbReference type="CDD" id="cd00769">
    <property type="entry name" value="PheRS_beta_core"/>
    <property type="match status" value="1"/>
</dbReference>
<dbReference type="Proteomes" id="UP000219689">
    <property type="component" value="Unassembled WGS sequence"/>
</dbReference>
<evidence type="ECO:0000256" key="10">
    <source>
        <dbReference type="ARBA" id="ARBA00022917"/>
    </source>
</evidence>
<proteinExistence type="inferred from homology"/>
<dbReference type="GO" id="GO:0000287">
    <property type="term" value="F:magnesium ion binding"/>
    <property type="evidence" value="ECO:0007669"/>
    <property type="project" value="InterPro"/>
</dbReference>
<keyword evidence="5 12" id="KW-0436">Ligase</keyword>
<dbReference type="PANTHER" id="PTHR10947">
    <property type="entry name" value="PHENYLALANYL-TRNA SYNTHETASE BETA CHAIN AND LEUCINE-RICH REPEAT-CONTAINING PROTEIN 47"/>
    <property type="match status" value="1"/>
</dbReference>
<evidence type="ECO:0000256" key="6">
    <source>
        <dbReference type="ARBA" id="ARBA00022723"/>
    </source>
</evidence>
<sequence length="587" mass="64972">MPTVDIDPDELRDLTGHDEKSDEELQEDLFGLGLEFEGRTEDGEFELEFAPDRLDRLSVEGVARSMRYQYGDARGVHVPSPNSPDWTIEVAPSVPDERPYVTGAVVRDVDLDEEALESLIQLQEKLHATMGRKRAKGAIGIHDLTMLKGTAATEGNPTIQYVGVEPDEDRFVPLDSDQEMTPADVLEDHGTGQTYADLVSEYERYPAIYDDLGLFSFPPVINGRRTEVSTDSRDLFVEMTGTDQWTIDKMLNIVCYALSARGATLEEVTVEYPDSESANADSNGSRTASGGRKLVRPDLSMKTKTVAHDRIETILGIGLDPDEVIDLAERSGLEAAKEENENGDLVYEVTIPPYRVDVLHPLDVIDDLGRAYGFNELEPRYPDVGTVGGRHERSRLERAVREGLVGLGFEDLLNFHMISEEENYDRLDVAPGDDVYGAGEPATIKEPYSEDFTMLRTWVMPSLLMVLERNTHRAYPQNLAEIGFAAAVDESENTGVSEGRRVGAVLAHHDAGYEDAKARLQALARNFDVDLETPPTDHPTFISGRTAAVVIDGEDVGIIGEVHPKVLVEHDLEVPVSAFEFDLEALR</sequence>
<dbReference type="Pfam" id="PF03484">
    <property type="entry name" value="B5"/>
    <property type="match status" value="1"/>
</dbReference>
<dbReference type="GO" id="GO:0006432">
    <property type="term" value="P:phenylalanyl-tRNA aminoacylation"/>
    <property type="evidence" value="ECO:0007669"/>
    <property type="project" value="UniProtKB-UniRule"/>
</dbReference>
<evidence type="ECO:0000313" key="15">
    <source>
        <dbReference type="EMBL" id="PCR91928.1"/>
    </source>
</evidence>
<dbReference type="InterPro" id="IPR045060">
    <property type="entry name" value="Phe-tRNA-ligase_IIc_bsu"/>
</dbReference>
<dbReference type="InterPro" id="IPR022918">
    <property type="entry name" value="Phe_tRNA_ligase_beta2_arc"/>
</dbReference>
<dbReference type="Gene3D" id="3.50.40.10">
    <property type="entry name" value="Phenylalanyl-trna Synthetase, Chain B, domain 3"/>
    <property type="match status" value="1"/>
</dbReference>
<evidence type="ECO:0000256" key="3">
    <source>
        <dbReference type="ARBA" id="ARBA00007438"/>
    </source>
</evidence>
<feature type="compositionally biased region" description="Basic and acidic residues" evidence="13">
    <location>
        <begin position="9"/>
        <end position="20"/>
    </location>
</feature>
<dbReference type="InterPro" id="IPR041616">
    <property type="entry name" value="PheRS_beta_core"/>
</dbReference>
<dbReference type="InterPro" id="IPR009061">
    <property type="entry name" value="DNA-bd_dom_put_sf"/>
</dbReference>
<feature type="region of interest" description="Disordered" evidence="13">
    <location>
        <begin position="1"/>
        <end position="25"/>
    </location>
</feature>
<evidence type="ECO:0000256" key="2">
    <source>
        <dbReference type="ARBA" id="ARBA00004496"/>
    </source>
</evidence>
<dbReference type="SUPFAM" id="SSF46955">
    <property type="entry name" value="Putative DNA-binding domain"/>
    <property type="match status" value="2"/>
</dbReference>
<dbReference type="Gene3D" id="3.30.930.10">
    <property type="entry name" value="Bira Bifunctional Protein, Domain 2"/>
    <property type="match status" value="1"/>
</dbReference>
<keyword evidence="11 12" id="KW-0030">Aminoacyl-tRNA synthetase</keyword>
<keyword evidence="4 12" id="KW-0963">Cytoplasm</keyword>
<evidence type="ECO:0000256" key="7">
    <source>
        <dbReference type="ARBA" id="ARBA00022741"/>
    </source>
</evidence>
<comment type="subunit">
    <text evidence="12">Tetramer of two alpha and two beta subunits.</text>
</comment>
<comment type="catalytic activity">
    <reaction evidence="12">
        <text>tRNA(Phe) + L-phenylalanine + ATP = L-phenylalanyl-tRNA(Phe) + AMP + diphosphate + H(+)</text>
        <dbReference type="Rhea" id="RHEA:19413"/>
        <dbReference type="Rhea" id="RHEA-COMP:9668"/>
        <dbReference type="Rhea" id="RHEA-COMP:9699"/>
        <dbReference type="ChEBI" id="CHEBI:15378"/>
        <dbReference type="ChEBI" id="CHEBI:30616"/>
        <dbReference type="ChEBI" id="CHEBI:33019"/>
        <dbReference type="ChEBI" id="CHEBI:58095"/>
        <dbReference type="ChEBI" id="CHEBI:78442"/>
        <dbReference type="ChEBI" id="CHEBI:78531"/>
        <dbReference type="ChEBI" id="CHEBI:456215"/>
        <dbReference type="EC" id="6.1.1.20"/>
    </reaction>
</comment>
<keyword evidence="7 12" id="KW-0547">Nucleotide-binding</keyword>
<dbReference type="RefSeq" id="WP_097380860.1">
    <property type="nucleotide sequence ID" value="NZ_NXNI01000001.1"/>
</dbReference>